<dbReference type="Proteomes" id="UP000667802">
    <property type="component" value="Unassembled WGS sequence"/>
</dbReference>
<dbReference type="InterPro" id="IPR029063">
    <property type="entry name" value="SAM-dependent_MTases_sf"/>
</dbReference>
<dbReference type="EC" id="2.1.1.-" evidence="2"/>
<feature type="domain" description="Methyltransferase" evidence="1">
    <location>
        <begin position="40"/>
        <end position="152"/>
    </location>
</feature>
<name>A0AAP5IAV7_9CYAN</name>
<organism evidence="2 3">
    <name type="scientific">Aetokthonos hydrillicola Thurmond2011</name>
    <dbReference type="NCBI Taxonomy" id="2712845"/>
    <lineage>
        <taxon>Bacteria</taxon>
        <taxon>Bacillati</taxon>
        <taxon>Cyanobacteriota</taxon>
        <taxon>Cyanophyceae</taxon>
        <taxon>Nostocales</taxon>
        <taxon>Hapalosiphonaceae</taxon>
        <taxon>Aetokthonos</taxon>
    </lineage>
</organism>
<keyword evidence="2" id="KW-0808">Transferase</keyword>
<keyword evidence="2" id="KW-0489">Methyltransferase</keyword>
<evidence type="ECO:0000313" key="2">
    <source>
        <dbReference type="EMBL" id="MDR9896904.1"/>
    </source>
</evidence>
<dbReference type="InterPro" id="IPR022744">
    <property type="entry name" value="MeTrfase_dom_put"/>
</dbReference>
<dbReference type="GO" id="GO:0008168">
    <property type="term" value="F:methyltransferase activity"/>
    <property type="evidence" value="ECO:0007669"/>
    <property type="project" value="UniProtKB-KW"/>
</dbReference>
<keyword evidence="3" id="KW-1185">Reference proteome</keyword>
<evidence type="ECO:0000259" key="1">
    <source>
        <dbReference type="Pfam" id="PF12147"/>
    </source>
</evidence>
<comment type="caution">
    <text evidence="2">The sequence shown here is derived from an EMBL/GenBank/DDBJ whole genome shotgun (WGS) entry which is preliminary data.</text>
</comment>
<dbReference type="EMBL" id="JAALHA020000010">
    <property type="protein sequence ID" value="MDR9896904.1"/>
    <property type="molecule type" value="Genomic_DNA"/>
</dbReference>
<dbReference type="CDD" id="cd02440">
    <property type="entry name" value="AdoMet_MTases"/>
    <property type="match status" value="1"/>
</dbReference>
<dbReference type="Pfam" id="PF12147">
    <property type="entry name" value="Methyltransf_20"/>
    <property type="match status" value="1"/>
</dbReference>
<gene>
    <name evidence="2" type="ORF">G7B40_020375</name>
</gene>
<dbReference type="SUPFAM" id="SSF53335">
    <property type="entry name" value="S-adenosyl-L-methionine-dependent methyltransferases"/>
    <property type="match status" value="1"/>
</dbReference>
<dbReference type="Gene3D" id="3.40.50.150">
    <property type="entry name" value="Vaccinia Virus protein VP39"/>
    <property type="match status" value="1"/>
</dbReference>
<dbReference type="RefSeq" id="WP_208344553.1">
    <property type="nucleotide sequence ID" value="NZ_CAWQFN010000513.1"/>
</dbReference>
<evidence type="ECO:0000313" key="3">
    <source>
        <dbReference type="Proteomes" id="UP000667802"/>
    </source>
</evidence>
<protein>
    <submittedName>
        <fullName evidence="2">Class I SAM-dependent methyltransferase family protein</fullName>
        <ecNumber evidence="2">2.1.1.-</ecNumber>
    </submittedName>
</protein>
<sequence length="218" mass="24128">MPKDWLEWHDLYKTEAKLQQRLQIVREYISYSLDASPPGIIRIVSVCAGDGRDLLGILENHPRAKDVHARLVELNPQLVERGRATVESLGLAKQIEFINGDATIASNYVGAVPADIVIVCGVFGNLADEVELNRLLGNLSFLSKKGAFVLWTRGHSNGVAYSEYVRKFLRESGFEEVNFKLTATGDMGVGIHRYLGDGSAVPKEEQLFVFSGIPNKAR</sequence>
<reference evidence="3" key="1">
    <citation type="journal article" date="2021" name="Science">
        <title>Hunting the eagle killer: A cyanobacterial neurotoxin causes vacuolar myelinopathy.</title>
        <authorList>
            <person name="Breinlinger S."/>
            <person name="Phillips T.J."/>
            <person name="Haram B.N."/>
            <person name="Mares J."/>
            <person name="Martinez Yerena J.A."/>
            <person name="Hrouzek P."/>
            <person name="Sobotka R."/>
            <person name="Henderson W.M."/>
            <person name="Schmieder P."/>
            <person name="Williams S.M."/>
            <person name="Lauderdale J.D."/>
            <person name="Wilde H.D."/>
            <person name="Gerrin W."/>
            <person name="Kust A."/>
            <person name="Washington J.W."/>
            <person name="Wagner C."/>
            <person name="Geier B."/>
            <person name="Liebeke M."/>
            <person name="Enke H."/>
            <person name="Niedermeyer T.H.J."/>
            <person name="Wilde S.B."/>
        </authorList>
    </citation>
    <scope>NUCLEOTIDE SEQUENCE [LARGE SCALE GENOMIC DNA]</scope>
    <source>
        <strain evidence="3">Thurmond2011</strain>
    </source>
</reference>
<dbReference type="AlphaFoldDB" id="A0AAP5IAV7"/>
<dbReference type="GO" id="GO:0032259">
    <property type="term" value="P:methylation"/>
    <property type="evidence" value="ECO:0007669"/>
    <property type="project" value="UniProtKB-KW"/>
</dbReference>
<proteinExistence type="predicted"/>
<accession>A0AAP5IAV7</accession>